<dbReference type="OrthoDB" id="5287122at2"/>
<feature type="transmembrane region" description="Helical" evidence="1">
    <location>
        <begin position="380"/>
        <end position="399"/>
    </location>
</feature>
<dbReference type="GO" id="GO:0042910">
    <property type="term" value="F:xenobiotic transmembrane transporter activity"/>
    <property type="evidence" value="ECO:0007669"/>
    <property type="project" value="TreeGrafter"/>
</dbReference>
<evidence type="ECO:0000313" key="2">
    <source>
        <dbReference type="EMBL" id="ANO52537.1"/>
    </source>
</evidence>
<dbReference type="Gene3D" id="3.30.70.1440">
    <property type="entry name" value="Multidrug efflux transporter AcrB pore domain"/>
    <property type="match status" value="1"/>
</dbReference>
<gene>
    <name evidence="2" type="ORF">BA177_16315</name>
</gene>
<accession>A0A193LJ52</accession>
<keyword evidence="1" id="KW-1133">Transmembrane helix</keyword>
<dbReference type="Gene3D" id="3.30.2090.10">
    <property type="entry name" value="Multidrug efflux transporter AcrB TolC docking domain, DN and DC subdomains"/>
    <property type="match status" value="2"/>
</dbReference>
<dbReference type="Gene3D" id="3.30.70.1430">
    <property type="entry name" value="Multidrug efflux transporter AcrB pore domain"/>
    <property type="match status" value="2"/>
</dbReference>
<keyword evidence="1" id="KW-0812">Transmembrane</keyword>
<dbReference type="Gene3D" id="1.20.1640.10">
    <property type="entry name" value="Multidrug efflux transporter AcrB transmembrane domain"/>
    <property type="match status" value="2"/>
</dbReference>
<dbReference type="GO" id="GO:0005886">
    <property type="term" value="C:plasma membrane"/>
    <property type="evidence" value="ECO:0007669"/>
    <property type="project" value="TreeGrafter"/>
</dbReference>
<dbReference type="KEGG" id="woc:BA177_16315"/>
<keyword evidence="1" id="KW-0472">Membrane</keyword>
<feature type="transmembrane region" description="Helical" evidence="1">
    <location>
        <begin position="911"/>
        <end position="935"/>
    </location>
</feature>
<dbReference type="InterPro" id="IPR027463">
    <property type="entry name" value="AcrB_DN_DC_subdom"/>
</dbReference>
<protein>
    <submittedName>
        <fullName evidence="2">Acriflavine resistance protein B</fullName>
    </submittedName>
</protein>
<dbReference type="RefSeq" id="WP_068617962.1">
    <property type="nucleotide sequence ID" value="NZ_CP016268.1"/>
</dbReference>
<feature type="transmembrane region" description="Helical" evidence="1">
    <location>
        <begin position="425"/>
        <end position="445"/>
    </location>
</feature>
<feature type="transmembrane region" description="Helical" evidence="1">
    <location>
        <begin position="326"/>
        <end position="347"/>
    </location>
</feature>
<proteinExistence type="predicted"/>
<dbReference type="PANTHER" id="PTHR32063">
    <property type="match status" value="1"/>
</dbReference>
<keyword evidence="3" id="KW-1185">Reference proteome</keyword>
<feature type="transmembrane region" description="Helical" evidence="1">
    <location>
        <begin position="989"/>
        <end position="1015"/>
    </location>
</feature>
<organism evidence="2 3">
    <name type="scientific">Woeseia oceani</name>
    <dbReference type="NCBI Taxonomy" id="1548547"/>
    <lineage>
        <taxon>Bacteria</taxon>
        <taxon>Pseudomonadati</taxon>
        <taxon>Pseudomonadota</taxon>
        <taxon>Gammaproteobacteria</taxon>
        <taxon>Woeseiales</taxon>
        <taxon>Woeseiaceae</taxon>
        <taxon>Woeseia</taxon>
    </lineage>
</organism>
<evidence type="ECO:0000313" key="3">
    <source>
        <dbReference type="Proteomes" id="UP000092695"/>
    </source>
</evidence>
<evidence type="ECO:0000256" key="1">
    <source>
        <dbReference type="SAM" id="Phobius"/>
    </source>
</evidence>
<dbReference type="PANTHER" id="PTHR32063:SF33">
    <property type="entry name" value="RND SUPERFAMILY EFFLUX PUMP PERMEASE COMPONENT"/>
    <property type="match status" value="1"/>
</dbReference>
<dbReference type="SUPFAM" id="SSF82714">
    <property type="entry name" value="Multidrug efflux transporter AcrB TolC docking domain, DN and DC subdomains"/>
    <property type="match status" value="2"/>
</dbReference>
<reference evidence="2 3" key="1">
    <citation type="submission" date="2016-06" db="EMBL/GenBank/DDBJ databases">
        <title>Complete genome sequence of a deep-branching marine Gamma Proteobacterium Woeseia oceani type strain XK5.</title>
        <authorList>
            <person name="Mu D."/>
            <person name="Du Z."/>
        </authorList>
    </citation>
    <scope>NUCLEOTIDE SEQUENCE [LARGE SCALE GENOMIC DNA]</scope>
    <source>
        <strain evidence="2 3">XK5</strain>
    </source>
</reference>
<dbReference type="Proteomes" id="UP000092695">
    <property type="component" value="Chromosome"/>
</dbReference>
<dbReference type="SUPFAM" id="SSF82693">
    <property type="entry name" value="Multidrug efflux transporter AcrB pore domain, PN1, PN2, PC1 and PC2 subdomains"/>
    <property type="match status" value="2"/>
</dbReference>
<feature type="transmembrane region" description="Helical" evidence="1">
    <location>
        <begin position="529"/>
        <end position="547"/>
    </location>
</feature>
<dbReference type="PRINTS" id="PR00702">
    <property type="entry name" value="ACRIFLAVINRP"/>
</dbReference>
<dbReference type="STRING" id="1548547.BA177_16315"/>
<feature type="transmembrane region" description="Helical" evidence="1">
    <location>
        <begin position="885"/>
        <end position="905"/>
    </location>
</feature>
<dbReference type="AlphaFoldDB" id="A0A193LJ52"/>
<feature type="transmembrane region" description="Helical" evidence="1">
    <location>
        <begin position="354"/>
        <end position="374"/>
    </location>
</feature>
<dbReference type="Pfam" id="PF00873">
    <property type="entry name" value="ACR_tran"/>
    <property type="match status" value="1"/>
</dbReference>
<dbReference type="EMBL" id="CP016268">
    <property type="protein sequence ID" value="ANO52537.1"/>
    <property type="molecule type" value="Genomic_DNA"/>
</dbReference>
<name>A0A193LJ52_9GAMM</name>
<feature type="transmembrane region" description="Helical" evidence="1">
    <location>
        <begin position="457"/>
        <end position="476"/>
    </location>
</feature>
<sequence length="1038" mass="113925">MISWFARNSVAANLLMVTILVGGILALQNGVRLEIFPPSDPDTITISVPLRGATPEDVELGVAVRIEEAVKDLEGIDRIVSRSSEGSTNVQIETDPAYDARELLNDIKSRVDAINTFPADTEKPVIGLRMRSYGVVDVVVAGDHTEDEIRMFAEQVRDDLLRIEGITQASLNAVRQYEIAIEVSPDRLREFDVTLANIAQAIRSSSVDLSGGNVRTESGDVLIRSKGQAYRRADFEEIVVKTNADGSIVRVGDIATVIDGFVEDSMRTRFNGKHAAFVTVSRVGNQSAIAIAEKVKEYIASKQPSMPVGLELSYWDDDSARLKDRLGIMTSSAIQGSILVILLLSLFLRPAIAIWVFLGIPISFFGAFIIMYLFDVSLNMMSAFGFIIVLGIVVDDAIVTGENVYARLRTGEAGLAASIQGTKEVAIPVTFGILTTIAAFMPLAFIEGRLGEFFAPIPAVVIPVLLFSLIESKLILPSHLKHIKLNESSKKASRFQAWQTRFADNFENFIVKYYEPVLKKALRHRYSTMAVFTGVLIIMIALITSGWTRFVAFERSPGETATASLAMPAGTPFEITNRNAEKISQAADALQKKYVDPETGQSMITNILTTVSNTSARIQMETVPRQNRTIPFSISEMNNEWRRAVGTVPGAESLIFRASFFRAGDPIDVQFSGNSLQTLSAVGDQLKNHLATYPGVFEIADSLSNGKEELQIDLTPQGHVLGLTRSDIVNQVGQAFKGLQAQRIQRGRDDIRVLVRYPIGERSTIASLNEMLITAPDGRQIPLSNVASIKPGRGPSEIRRIDGYRVLNVTADVDKDNTNMTVMLADIRAHLDEMLVKYPGISYTIEGEQRRQQETFGSLQLGVIVVLFAIYCMLALPLKSYAQPLIVMAVIPFGFIGAIIGHWLMGQTVTILSVLGLMALTGVVINDSLVLVDYINQRHRAGGEKLLAAVERAGVARFRPVLLTSLTTFFGLLPLLVDQSSSAQFLVPMAISLGFGILFATLITLILVPTNMMIADDIRRLFRSRYRQIKTMVVTDTP</sequence>
<feature type="transmembrane region" description="Helical" evidence="1">
    <location>
        <begin position="956"/>
        <end position="977"/>
    </location>
</feature>
<feature type="transmembrane region" description="Helical" evidence="1">
    <location>
        <begin position="859"/>
        <end position="878"/>
    </location>
</feature>
<dbReference type="SUPFAM" id="SSF82866">
    <property type="entry name" value="Multidrug efflux transporter AcrB transmembrane domain"/>
    <property type="match status" value="2"/>
</dbReference>
<dbReference type="Gene3D" id="3.30.70.1320">
    <property type="entry name" value="Multidrug efflux transporter AcrB pore domain like"/>
    <property type="match status" value="1"/>
</dbReference>
<dbReference type="InterPro" id="IPR001036">
    <property type="entry name" value="Acrflvin-R"/>
</dbReference>